<dbReference type="PANTHER" id="PTHR42756:SF1">
    <property type="entry name" value="TRANSCRIPTIONAL REPRESSOR OF EMRAB OPERON"/>
    <property type="match status" value="1"/>
</dbReference>
<dbReference type="PRINTS" id="PR00598">
    <property type="entry name" value="HTHMARR"/>
</dbReference>
<organism evidence="5 6">
    <name type="scientific">Piscinibacter terrae</name>
    <dbReference type="NCBI Taxonomy" id="2496871"/>
    <lineage>
        <taxon>Bacteria</taxon>
        <taxon>Pseudomonadati</taxon>
        <taxon>Pseudomonadota</taxon>
        <taxon>Betaproteobacteria</taxon>
        <taxon>Burkholderiales</taxon>
        <taxon>Sphaerotilaceae</taxon>
        <taxon>Piscinibacter</taxon>
    </lineage>
</organism>
<dbReference type="Gene3D" id="1.10.10.10">
    <property type="entry name" value="Winged helix-like DNA-binding domain superfamily/Winged helix DNA-binding domain"/>
    <property type="match status" value="1"/>
</dbReference>
<keyword evidence="6" id="KW-1185">Reference proteome</keyword>
<dbReference type="EMBL" id="QUSW01000001">
    <property type="protein sequence ID" value="RQP25880.1"/>
    <property type="molecule type" value="Genomic_DNA"/>
</dbReference>
<evidence type="ECO:0000256" key="2">
    <source>
        <dbReference type="ARBA" id="ARBA00023125"/>
    </source>
</evidence>
<dbReference type="InterPro" id="IPR000835">
    <property type="entry name" value="HTH_MarR-typ"/>
</dbReference>
<dbReference type="Pfam" id="PF01047">
    <property type="entry name" value="MarR"/>
    <property type="match status" value="1"/>
</dbReference>
<dbReference type="SMART" id="SM00347">
    <property type="entry name" value="HTH_MARR"/>
    <property type="match status" value="1"/>
</dbReference>
<sequence length="166" mass="18980">MSSSRAPRPVCFYAGEDYKMADSLGHLLFQLMLSMRREVEGRMTELGLTDAQWKPLWYLKEGKADTAFELAKEMSIDAGAMTRMLDRLAAKGLIERVRSETDRRVVHLRITPEGEVAAAQIPHVLAEVNNAFLTGFSKQEWYQVKEFLQQMLLNGQRMQADKEDPQ</sequence>
<keyword evidence="3" id="KW-0804">Transcription</keyword>
<dbReference type="GO" id="GO:0003677">
    <property type="term" value="F:DNA binding"/>
    <property type="evidence" value="ECO:0007669"/>
    <property type="project" value="UniProtKB-KW"/>
</dbReference>
<evidence type="ECO:0000313" key="6">
    <source>
        <dbReference type="Proteomes" id="UP000267464"/>
    </source>
</evidence>
<dbReference type="OrthoDB" id="6195716at2"/>
<dbReference type="RefSeq" id="WP_124538548.1">
    <property type="nucleotide sequence ID" value="NZ_QUSW01000001.1"/>
</dbReference>
<evidence type="ECO:0000313" key="5">
    <source>
        <dbReference type="EMBL" id="RQP25880.1"/>
    </source>
</evidence>
<evidence type="ECO:0000256" key="3">
    <source>
        <dbReference type="ARBA" id="ARBA00023163"/>
    </source>
</evidence>
<dbReference type="AlphaFoldDB" id="A0A3N7HU93"/>
<dbReference type="InterPro" id="IPR036390">
    <property type="entry name" value="WH_DNA-bd_sf"/>
</dbReference>
<dbReference type="InterPro" id="IPR036388">
    <property type="entry name" value="WH-like_DNA-bd_sf"/>
</dbReference>
<dbReference type="Proteomes" id="UP000267464">
    <property type="component" value="Unassembled WGS sequence"/>
</dbReference>
<dbReference type="SUPFAM" id="SSF46785">
    <property type="entry name" value="Winged helix' DNA-binding domain"/>
    <property type="match status" value="1"/>
</dbReference>
<dbReference type="GO" id="GO:0003700">
    <property type="term" value="F:DNA-binding transcription factor activity"/>
    <property type="evidence" value="ECO:0007669"/>
    <property type="project" value="InterPro"/>
</dbReference>
<accession>A0A3N7HU93</accession>
<keyword evidence="2" id="KW-0238">DNA-binding</keyword>
<keyword evidence="1" id="KW-0805">Transcription regulation</keyword>
<reference evidence="5 6" key="2">
    <citation type="submission" date="2018-12" db="EMBL/GenBank/DDBJ databases">
        <title>Rhizobacter gummiphilus sp. nov., a rubber-degrading bacterium isolated from the soil of a botanical garden in Japan.</title>
        <authorList>
            <person name="Shunsuke S.S."/>
        </authorList>
    </citation>
    <scope>NUCLEOTIDE SEQUENCE [LARGE SCALE GENOMIC DNA]</scope>
    <source>
        <strain evidence="5 6">S-16</strain>
    </source>
</reference>
<comment type="caution">
    <text evidence="5">The sequence shown here is derived from an EMBL/GenBank/DDBJ whole genome shotgun (WGS) entry which is preliminary data.</text>
</comment>
<dbReference type="PROSITE" id="PS50995">
    <property type="entry name" value="HTH_MARR_2"/>
    <property type="match status" value="1"/>
</dbReference>
<dbReference type="PROSITE" id="PS01117">
    <property type="entry name" value="HTH_MARR_1"/>
    <property type="match status" value="1"/>
</dbReference>
<evidence type="ECO:0000256" key="1">
    <source>
        <dbReference type="ARBA" id="ARBA00023015"/>
    </source>
</evidence>
<dbReference type="InterPro" id="IPR023187">
    <property type="entry name" value="Tscrpt_reg_MarR-type_CS"/>
</dbReference>
<protein>
    <submittedName>
        <fullName evidence="5">MarR family transcriptional regulator</fullName>
    </submittedName>
</protein>
<evidence type="ECO:0000259" key="4">
    <source>
        <dbReference type="PROSITE" id="PS50995"/>
    </source>
</evidence>
<reference evidence="5 6" key="1">
    <citation type="submission" date="2018-08" db="EMBL/GenBank/DDBJ databases">
        <authorList>
            <person name="Khan S.A."/>
            <person name="Jeon C.O."/>
            <person name="Chun B.H."/>
            <person name="Jeong S.E."/>
        </authorList>
    </citation>
    <scope>NUCLEOTIDE SEQUENCE [LARGE SCALE GENOMIC DNA]</scope>
    <source>
        <strain evidence="5 6">S-16</strain>
    </source>
</reference>
<gene>
    <name evidence="5" type="ORF">DZC73_02175</name>
</gene>
<proteinExistence type="predicted"/>
<name>A0A3N7HU93_9BURK</name>
<dbReference type="PANTHER" id="PTHR42756">
    <property type="entry name" value="TRANSCRIPTIONAL REGULATOR, MARR"/>
    <property type="match status" value="1"/>
</dbReference>
<feature type="domain" description="HTH marR-type" evidence="4">
    <location>
        <begin position="21"/>
        <end position="153"/>
    </location>
</feature>